<evidence type="ECO:0000313" key="2">
    <source>
        <dbReference type="EMBL" id="CAD9704886.1"/>
    </source>
</evidence>
<keyword evidence="1" id="KW-1133">Transmembrane helix</keyword>
<dbReference type="EMBL" id="HBHJ01025420">
    <property type="protein sequence ID" value="CAD9704886.1"/>
    <property type="molecule type" value="Transcribed_RNA"/>
</dbReference>
<feature type="transmembrane region" description="Helical" evidence="1">
    <location>
        <begin position="284"/>
        <end position="303"/>
    </location>
</feature>
<proteinExistence type="predicted"/>
<feature type="transmembrane region" description="Helical" evidence="1">
    <location>
        <begin position="79"/>
        <end position="98"/>
    </location>
</feature>
<feature type="transmembrane region" description="Helical" evidence="1">
    <location>
        <begin position="27"/>
        <end position="46"/>
    </location>
</feature>
<sequence length="351" mass="37072">MWGLPSGSASTTTGSTGDNAAMPLRRLLLYAALGATLSTAYMPLLLGEEVTHPCRNAFHGWKQNCVRRRTAGFEGAMDWAALGLLYAGFLIHGACVGVEHSTGAPLGTKRFTGALRQGLLGGSISFPYVAVNGAFVGAVGSIWVGLASVVVVLGLAFLPWVAGLSIGRRLGRTRWIMAYCAQPLPPLAETGAIVGFVTVSCILFRGIAVPSAHEEAQPLEAPGIPVAQILPFSLERELAFAVMSSMLGVLLNWALLPTPFLANAASCWCSAVALFSMSPSRSDTTLVAFITAFTGSLSDPAGMIVTSHGHDPIWCWANVKSTLIHITLALFSCLIFFRLLLVSPSVEKPEE</sequence>
<name>A0A7S2SN28_9STRA</name>
<feature type="transmembrane region" description="Helical" evidence="1">
    <location>
        <begin position="260"/>
        <end position="277"/>
    </location>
</feature>
<evidence type="ECO:0000256" key="1">
    <source>
        <dbReference type="SAM" id="Phobius"/>
    </source>
</evidence>
<keyword evidence="1" id="KW-0472">Membrane</keyword>
<gene>
    <name evidence="2" type="ORF">RMAR1173_LOCUS16751</name>
</gene>
<feature type="transmembrane region" description="Helical" evidence="1">
    <location>
        <begin position="323"/>
        <end position="341"/>
    </location>
</feature>
<protein>
    <submittedName>
        <fullName evidence="2">Uncharacterized protein</fullName>
    </submittedName>
</protein>
<reference evidence="2" key="1">
    <citation type="submission" date="2021-01" db="EMBL/GenBank/DDBJ databases">
        <authorList>
            <person name="Corre E."/>
            <person name="Pelletier E."/>
            <person name="Niang G."/>
            <person name="Scheremetjew M."/>
            <person name="Finn R."/>
            <person name="Kale V."/>
            <person name="Holt S."/>
            <person name="Cochrane G."/>
            <person name="Meng A."/>
            <person name="Brown T."/>
            <person name="Cohen L."/>
        </authorList>
    </citation>
    <scope>NUCLEOTIDE SEQUENCE</scope>
    <source>
        <strain evidence="2">CCMP1243</strain>
    </source>
</reference>
<organism evidence="2">
    <name type="scientific">Rhizochromulina marina</name>
    <dbReference type="NCBI Taxonomy" id="1034831"/>
    <lineage>
        <taxon>Eukaryota</taxon>
        <taxon>Sar</taxon>
        <taxon>Stramenopiles</taxon>
        <taxon>Ochrophyta</taxon>
        <taxon>Dictyochophyceae</taxon>
        <taxon>Rhizochromulinales</taxon>
        <taxon>Rhizochromulina</taxon>
    </lineage>
</organism>
<feature type="transmembrane region" description="Helical" evidence="1">
    <location>
        <begin position="142"/>
        <end position="167"/>
    </location>
</feature>
<accession>A0A7S2SN28</accession>
<feature type="transmembrane region" description="Helical" evidence="1">
    <location>
        <begin position="119"/>
        <end position="136"/>
    </location>
</feature>
<dbReference type="AlphaFoldDB" id="A0A7S2SN28"/>
<keyword evidence="1" id="KW-0812">Transmembrane</keyword>